<evidence type="ECO:0000256" key="9">
    <source>
        <dbReference type="ARBA" id="ARBA00023288"/>
    </source>
</evidence>
<feature type="compositionally biased region" description="Basic and acidic residues" evidence="11">
    <location>
        <begin position="49"/>
        <end position="59"/>
    </location>
</feature>
<dbReference type="PANTHER" id="PTHR30570:SF1">
    <property type="entry name" value="PHOSPHATE-BINDING PROTEIN PSTS"/>
    <property type="match status" value="1"/>
</dbReference>
<gene>
    <name evidence="13" type="primary">pstS</name>
    <name evidence="13" type="ORF">ERX55_01180</name>
</gene>
<evidence type="ECO:0000313" key="14">
    <source>
        <dbReference type="Proteomes" id="UP000294843"/>
    </source>
</evidence>
<evidence type="ECO:0000256" key="4">
    <source>
        <dbReference type="ARBA" id="ARBA00011529"/>
    </source>
</evidence>
<dbReference type="GO" id="GO:0006817">
    <property type="term" value="P:phosphate ion transport"/>
    <property type="evidence" value="ECO:0007669"/>
    <property type="project" value="UniProtKB-UniRule"/>
</dbReference>
<evidence type="ECO:0000256" key="11">
    <source>
        <dbReference type="SAM" id="MobiDB-lite"/>
    </source>
</evidence>
<dbReference type="SUPFAM" id="SSF53850">
    <property type="entry name" value="Periplasmic binding protein-like II"/>
    <property type="match status" value="1"/>
</dbReference>
<accession>A0A4R6C3G6</accession>
<feature type="region of interest" description="Disordered" evidence="11">
    <location>
        <begin position="25"/>
        <end position="64"/>
    </location>
</feature>
<evidence type="ECO:0000256" key="3">
    <source>
        <dbReference type="ARBA" id="ARBA00008725"/>
    </source>
</evidence>
<dbReference type="InterPro" id="IPR024370">
    <property type="entry name" value="PBP_domain"/>
</dbReference>
<evidence type="ECO:0000259" key="12">
    <source>
        <dbReference type="Pfam" id="PF12849"/>
    </source>
</evidence>
<reference evidence="13 14" key="1">
    <citation type="submission" date="2019-01" db="EMBL/GenBank/DDBJ databases">
        <title>Draft genome sequences of the type strains of six Macrococcus species.</title>
        <authorList>
            <person name="Mazhar S."/>
            <person name="Altermann E."/>
            <person name="Hill C."/>
            <person name="Mcauliffe O."/>
        </authorList>
    </citation>
    <scope>NUCLEOTIDE SEQUENCE [LARGE SCALE GENOMIC DNA]</scope>
    <source>
        <strain evidence="13 14">ATCC 51825</strain>
    </source>
</reference>
<dbReference type="PROSITE" id="PS51257">
    <property type="entry name" value="PROKAR_LIPOPROTEIN"/>
    <property type="match status" value="1"/>
</dbReference>
<proteinExistence type="inferred from homology"/>
<feature type="chain" id="PRO_5039756522" description="Phosphate-binding protein" evidence="10">
    <location>
        <begin position="22"/>
        <end position="328"/>
    </location>
</feature>
<evidence type="ECO:0000256" key="6">
    <source>
        <dbReference type="ARBA" id="ARBA00022592"/>
    </source>
</evidence>
<dbReference type="Gene3D" id="3.40.190.10">
    <property type="entry name" value="Periplasmic binding protein-like II"/>
    <property type="match status" value="2"/>
</dbReference>
<dbReference type="PANTHER" id="PTHR30570">
    <property type="entry name" value="PERIPLASMIC PHOSPHATE BINDING COMPONENT OF PHOSPHATE ABC TRANSPORTER"/>
    <property type="match status" value="1"/>
</dbReference>
<feature type="signal peptide" evidence="10">
    <location>
        <begin position="1"/>
        <end position="21"/>
    </location>
</feature>
<dbReference type="GO" id="GO:0005886">
    <property type="term" value="C:plasma membrane"/>
    <property type="evidence" value="ECO:0007669"/>
    <property type="project" value="UniProtKB-SubCell"/>
</dbReference>
<dbReference type="EMBL" id="SCWF01000001">
    <property type="protein sequence ID" value="TDM15546.1"/>
    <property type="molecule type" value="Genomic_DNA"/>
</dbReference>
<keyword evidence="10" id="KW-0472">Membrane</keyword>
<dbReference type="InterPro" id="IPR011862">
    <property type="entry name" value="Phos-bd"/>
</dbReference>
<comment type="function">
    <text evidence="10">Involved in the system for phosphate transport across the cytoplasmic membrane.</text>
</comment>
<keyword evidence="8 10" id="KW-0564">Palmitate</keyword>
<organism evidence="13 14">
    <name type="scientific">Macrococcus bovicus</name>
    <dbReference type="NCBI Taxonomy" id="69968"/>
    <lineage>
        <taxon>Bacteria</taxon>
        <taxon>Bacillati</taxon>
        <taxon>Bacillota</taxon>
        <taxon>Bacilli</taxon>
        <taxon>Bacillales</taxon>
        <taxon>Staphylococcaceae</taxon>
        <taxon>Macrococcus</taxon>
    </lineage>
</organism>
<dbReference type="AlphaFoldDB" id="A0A4R6C3G6"/>
<dbReference type="RefSeq" id="WP_133450750.1">
    <property type="nucleotide sequence ID" value="NZ_SCWF01000001.1"/>
</dbReference>
<keyword evidence="7 10" id="KW-0732">Signal</keyword>
<feature type="compositionally biased region" description="Basic and acidic residues" evidence="11">
    <location>
        <begin position="28"/>
        <end position="41"/>
    </location>
</feature>
<evidence type="ECO:0000256" key="2">
    <source>
        <dbReference type="ARBA" id="ARBA00004193"/>
    </source>
</evidence>
<evidence type="ECO:0000256" key="1">
    <source>
        <dbReference type="ARBA" id="ARBA00002841"/>
    </source>
</evidence>
<name>A0A4R6C3G6_9STAP</name>
<comment type="similarity">
    <text evidence="3 10">Belongs to the PstS family.</text>
</comment>
<dbReference type="OrthoDB" id="9790048at2"/>
<keyword evidence="6 10" id="KW-0592">Phosphate transport</keyword>
<comment type="subcellular location">
    <subcellularLocation>
        <location evidence="2 10">Cell membrane</location>
        <topology evidence="2 10">Lipid-anchor</topology>
    </subcellularLocation>
</comment>
<dbReference type="GO" id="GO:0042301">
    <property type="term" value="F:phosphate ion binding"/>
    <property type="evidence" value="ECO:0007669"/>
    <property type="project" value="UniProtKB-UniRule"/>
</dbReference>
<evidence type="ECO:0000256" key="8">
    <source>
        <dbReference type="ARBA" id="ARBA00023139"/>
    </source>
</evidence>
<dbReference type="FunFam" id="3.40.190.10:FF:000055">
    <property type="entry name" value="Phosphate ABC transporter, phosphate-binding protein"/>
    <property type="match status" value="1"/>
</dbReference>
<evidence type="ECO:0000256" key="7">
    <source>
        <dbReference type="ARBA" id="ARBA00022729"/>
    </source>
</evidence>
<dbReference type="Proteomes" id="UP000294843">
    <property type="component" value="Unassembled WGS sequence"/>
</dbReference>
<dbReference type="NCBIfam" id="TIGR02136">
    <property type="entry name" value="ptsS_2"/>
    <property type="match status" value="1"/>
</dbReference>
<protein>
    <recommendedName>
        <fullName evidence="10">Phosphate-binding protein</fullName>
    </recommendedName>
</protein>
<keyword evidence="5 10" id="KW-0813">Transport</keyword>
<sequence length="328" mass="35998">MKKWQLVGSTTVLGTALFLGACGGAAEKSQDSGSKDSKSTESTESADTASKDLKGEVKGDGSTTVAPIVEKINEEFNTEYPDVTVSVGTSGTGGGFEKFIAGETDFSNASRDIKDEEKKALADKKIDYTEFKVANDGLTVAVNKENDFVDYLTFDELKKIYSGEAKTWKDVRADFPAEEIKAFSPDQSHGTYDFFSEEVLDKADVNAEKNADTNVIVSSVKDNKNGIGFFGYNFYQENKDSLKAVKIQGKDEKEPVEATEETVKDGSYALSRPLYIYAKNESLKNNEAFKEFMKFTLEKAGQASTDSGYVALEDKDYEADLKKLDEVK</sequence>
<comment type="subunit">
    <text evidence="4 10">The complex is composed of two ATP-binding proteins (PstB), two transmembrane proteins (PstC and PstA) and a solute-binding protein (PstS).</text>
</comment>
<keyword evidence="10" id="KW-1003">Cell membrane</keyword>
<comment type="caution">
    <text evidence="13">The sequence shown here is derived from an EMBL/GenBank/DDBJ whole genome shotgun (WGS) entry which is preliminary data.</text>
</comment>
<evidence type="ECO:0000313" key="13">
    <source>
        <dbReference type="EMBL" id="TDM15546.1"/>
    </source>
</evidence>
<dbReference type="Pfam" id="PF12849">
    <property type="entry name" value="PBP_like_2"/>
    <property type="match status" value="1"/>
</dbReference>
<evidence type="ECO:0000256" key="5">
    <source>
        <dbReference type="ARBA" id="ARBA00022448"/>
    </source>
</evidence>
<comment type="function">
    <text evidence="1">Part of the ABC transporter complex PstSACB involved in phosphate import.</text>
</comment>
<feature type="domain" description="PBP" evidence="12">
    <location>
        <begin position="49"/>
        <end position="297"/>
    </location>
</feature>
<keyword evidence="9 10" id="KW-0449">Lipoprotein</keyword>
<dbReference type="InterPro" id="IPR050811">
    <property type="entry name" value="Phosphate_ABC_transporter"/>
</dbReference>
<keyword evidence="14" id="KW-1185">Reference proteome</keyword>
<evidence type="ECO:0000256" key="10">
    <source>
        <dbReference type="RuleBase" id="RU367119"/>
    </source>
</evidence>